<dbReference type="EMBL" id="JAADJZ010000002">
    <property type="protein sequence ID" value="KAF2877061.1"/>
    <property type="molecule type" value="Genomic_DNA"/>
</dbReference>
<evidence type="ECO:0000256" key="2">
    <source>
        <dbReference type="SAM" id="MobiDB-lite"/>
    </source>
</evidence>
<reference evidence="3 4" key="1">
    <citation type="submission" date="2020-01" db="EMBL/GenBank/DDBJ databases">
        <authorList>
            <consortium name="DOE Joint Genome Institute"/>
            <person name="Haridas S."/>
            <person name="Albert R."/>
            <person name="Binder M."/>
            <person name="Bloem J."/>
            <person name="Labutti K."/>
            <person name="Salamov A."/>
            <person name="Andreopoulos B."/>
            <person name="Baker S.E."/>
            <person name="Barry K."/>
            <person name="Bills G."/>
            <person name="Bluhm B.H."/>
            <person name="Cannon C."/>
            <person name="Castanera R."/>
            <person name="Culley D.E."/>
            <person name="Daum C."/>
            <person name="Ezra D."/>
            <person name="Gonzalez J.B."/>
            <person name="Henrissat B."/>
            <person name="Kuo A."/>
            <person name="Liang C."/>
            <person name="Lipzen A."/>
            <person name="Lutzoni F."/>
            <person name="Magnuson J."/>
            <person name="Mondo S."/>
            <person name="Nolan M."/>
            <person name="Ohm R."/>
            <person name="Pangilinan J."/>
            <person name="Park H.-J.H."/>
            <person name="Ramirez L."/>
            <person name="Alfaro M."/>
            <person name="Sun H."/>
            <person name="Tritt A."/>
            <person name="Yoshinaga Y."/>
            <person name="Zwiers L.-H.L."/>
            <person name="Turgeon B.G."/>
            <person name="Goodwin S.B."/>
            <person name="Spatafora J.W."/>
            <person name="Crous P.W."/>
            <person name="Grigoriev I.V."/>
        </authorList>
    </citation>
    <scope>NUCLEOTIDE SEQUENCE [LARGE SCALE GENOMIC DNA]</scope>
    <source>
        <strain evidence="3 4">CBS 611.86</strain>
    </source>
</reference>
<dbReference type="OrthoDB" id="4186885at2759"/>
<dbReference type="Proteomes" id="UP000481861">
    <property type="component" value="Unassembled WGS sequence"/>
</dbReference>
<evidence type="ECO:0000256" key="1">
    <source>
        <dbReference type="SAM" id="Coils"/>
    </source>
</evidence>
<comment type="caution">
    <text evidence="3">The sequence shown here is derived from an EMBL/GenBank/DDBJ whole genome shotgun (WGS) entry which is preliminary data.</text>
</comment>
<keyword evidence="1" id="KW-0175">Coiled coil</keyword>
<keyword evidence="4" id="KW-1185">Reference proteome</keyword>
<name>A0A7C8MHN1_9PLEO</name>
<feature type="compositionally biased region" description="Basic and acidic residues" evidence="2">
    <location>
        <begin position="41"/>
        <end position="54"/>
    </location>
</feature>
<organism evidence="3 4">
    <name type="scientific">Massariosphaeria phaeospora</name>
    <dbReference type="NCBI Taxonomy" id="100035"/>
    <lineage>
        <taxon>Eukaryota</taxon>
        <taxon>Fungi</taxon>
        <taxon>Dikarya</taxon>
        <taxon>Ascomycota</taxon>
        <taxon>Pezizomycotina</taxon>
        <taxon>Dothideomycetes</taxon>
        <taxon>Pleosporomycetidae</taxon>
        <taxon>Pleosporales</taxon>
        <taxon>Pleosporales incertae sedis</taxon>
        <taxon>Massariosphaeria</taxon>
    </lineage>
</organism>
<feature type="coiled-coil region" evidence="1">
    <location>
        <begin position="299"/>
        <end position="326"/>
    </location>
</feature>
<dbReference type="AlphaFoldDB" id="A0A7C8MHN1"/>
<accession>A0A7C8MHN1</accession>
<protein>
    <submittedName>
        <fullName evidence="3">Uncharacterized protein</fullName>
    </submittedName>
</protein>
<sequence>MDNSPDGDDTHSRASTLGGDDHEFQFPEKTPTMLRPLKPAKAADDEKPSLDHSSHVPGPLESQLAALMSKLIFIEQKNPTVSVTPDEYKAMSARVHALEAEKAAWTKRHEAIWALRDEDVDNNIKIRGLLAKTRRDLESMTALRDADLENLQIVRGKLCDSTRQLERLQTQNINGRTSPARGGRPGSIVMERRGTMDLFAAAKAAALEQRALELEQRNSDLLGQIETLKGGAKPDDLNRMTAHKAWKDTVSDLEARLKAKDSELARLRGTSVSSAVPLGGTAPEWHRIDAIHEEHASYREKVGGRMQALRSEKEALQREVHRKDDETHALEVKIQSLQRRLTAG</sequence>
<feature type="region of interest" description="Disordered" evidence="2">
    <location>
        <begin position="1"/>
        <end position="58"/>
    </location>
</feature>
<evidence type="ECO:0000313" key="3">
    <source>
        <dbReference type="EMBL" id="KAF2877061.1"/>
    </source>
</evidence>
<gene>
    <name evidence="3" type="ORF">BDV95DRAFT_480872</name>
</gene>
<evidence type="ECO:0000313" key="4">
    <source>
        <dbReference type="Proteomes" id="UP000481861"/>
    </source>
</evidence>
<proteinExistence type="predicted"/>